<feature type="region of interest" description="Disordered" evidence="1">
    <location>
        <begin position="384"/>
        <end position="403"/>
    </location>
</feature>
<name>D7G1U0_ECTSI</name>
<evidence type="ECO:0000256" key="1">
    <source>
        <dbReference type="SAM" id="MobiDB-lite"/>
    </source>
</evidence>
<dbReference type="eggNOG" id="ENOG502QVFQ">
    <property type="taxonomic scope" value="Eukaryota"/>
</dbReference>
<dbReference type="InParanoid" id="D7G1U0"/>
<dbReference type="OMA" id="HYFARIL"/>
<organism evidence="2 3">
    <name type="scientific">Ectocarpus siliculosus</name>
    <name type="common">Brown alga</name>
    <name type="synonym">Conferva siliculosa</name>
    <dbReference type="NCBI Taxonomy" id="2880"/>
    <lineage>
        <taxon>Eukaryota</taxon>
        <taxon>Sar</taxon>
        <taxon>Stramenopiles</taxon>
        <taxon>Ochrophyta</taxon>
        <taxon>PX clade</taxon>
        <taxon>Phaeophyceae</taxon>
        <taxon>Ectocarpales</taxon>
        <taxon>Ectocarpaceae</taxon>
        <taxon>Ectocarpus</taxon>
    </lineage>
</organism>
<dbReference type="PANTHER" id="PTHR43657">
    <property type="entry name" value="TRYPTOPHAN RNA-BINDING ATTENUATOR PROTEIN-LIKE PROTEIN"/>
    <property type="match status" value="1"/>
</dbReference>
<keyword evidence="3" id="KW-1185">Reference proteome</keyword>
<dbReference type="OrthoDB" id="1705416at2759"/>
<dbReference type="EMBL" id="FN649743">
    <property type="protein sequence ID" value="CBJ48666.1"/>
    <property type="molecule type" value="Genomic_DNA"/>
</dbReference>
<feature type="compositionally biased region" description="Gly residues" evidence="1">
    <location>
        <begin position="349"/>
        <end position="362"/>
    </location>
</feature>
<dbReference type="InterPro" id="IPR036983">
    <property type="entry name" value="AIM24_sf"/>
</dbReference>
<feature type="compositionally biased region" description="Gly residues" evidence="1">
    <location>
        <begin position="225"/>
        <end position="244"/>
    </location>
</feature>
<dbReference type="PANTHER" id="PTHR43657:SF1">
    <property type="entry name" value="ALTERED INHERITANCE OF MITOCHONDRIA PROTEIN 24, MITOCHONDRIAL"/>
    <property type="match status" value="1"/>
</dbReference>
<reference evidence="2 3" key="1">
    <citation type="journal article" date="2010" name="Nature">
        <title>The Ectocarpus genome and the independent evolution of multicellularity in brown algae.</title>
        <authorList>
            <person name="Cock J.M."/>
            <person name="Sterck L."/>
            <person name="Rouze P."/>
            <person name="Scornet D."/>
            <person name="Allen A.E."/>
            <person name="Amoutzias G."/>
            <person name="Anthouard V."/>
            <person name="Artiguenave F."/>
            <person name="Aury J.M."/>
            <person name="Badger J.H."/>
            <person name="Beszteri B."/>
            <person name="Billiau K."/>
            <person name="Bonnet E."/>
            <person name="Bothwell J.H."/>
            <person name="Bowler C."/>
            <person name="Boyen C."/>
            <person name="Brownlee C."/>
            <person name="Carrano C.J."/>
            <person name="Charrier B."/>
            <person name="Cho G.Y."/>
            <person name="Coelho S.M."/>
            <person name="Collen J."/>
            <person name="Corre E."/>
            <person name="Da Silva C."/>
            <person name="Delage L."/>
            <person name="Delaroque N."/>
            <person name="Dittami S.M."/>
            <person name="Doulbeau S."/>
            <person name="Elias M."/>
            <person name="Farnham G."/>
            <person name="Gachon C.M."/>
            <person name="Gschloessl B."/>
            <person name="Heesch S."/>
            <person name="Jabbari K."/>
            <person name="Jubin C."/>
            <person name="Kawai H."/>
            <person name="Kimura K."/>
            <person name="Kloareg B."/>
            <person name="Kupper F.C."/>
            <person name="Lang D."/>
            <person name="Le Bail A."/>
            <person name="Leblanc C."/>
            <person name="Lerouge P."/>
            <person name="Lohr M."/>
            <person name="Lopez P.J."/>
            <person name="Martens C."/>
            <person name="Maumus F."/>
            <person name="Michel G."/>
            <person name="Miranda-Saavedra D."/>
            <person name="Morales J."/>
            <person name="Moreau H."/>
            <person name="Motomura T."/>
            <person name="Nagasato C."/>
            <person name="Napoli C.A."/>
            <person name="Nelson D.R."/>
            <person name="Nyvall-Collen P."/>
            <person name="Peters A.F."/>
            <person name="Pommier C."/>
            <person name="Potin P."/>
            <person name="Poulain J."/>
            <person name="Quesneville H."/>
            <person name="Read B."/>
            <person name="Rensing S.A."/>
            <person name="Ritter A."/>
            <person name="Rousvoal S."/>
            <person name="Samanta M."/>
            <person name="Samson G."/>
            <person name="Schroeder D.C."/>
            <person name="Segurens B."/>
            <person name="Strittmatter M."/>
            <person name="Tonon T."/>
            <person name="Tregear J.W."/>
            <person name="Valentin K."/>
            <person name="von Dassow P."/>
            <person name="Yamagishi T."/>
            <person name="Van de Peer Y."/>
            <person name="Wincker P."/>
        </authorList>
    </citation>
    <scope>NUCLEOTIDE SEQUENCE [LARGE SCALE GENOMIC DNA]</scope>
    <source>
        <strain evidence="3">Ec32 / CCAP1310/4</strain>
    </source>
</reference>
<accession>D7G1U0</accession>
<evidence type="ECO:0000313" key="2">
    <source>
        <dbReference type="EMBL" id="CBJ48666.1"/>
    </source>
</evidence>
<gene>
    <name evidence="2" type="ORF">Esi_0046_0026</name>
</gene>
<protein>
    <submittedName>
        <fullName evidence="2">Uncharacterized protein</fullName>
    </submittedName>
</protein>
<feature type="compositionally biased region" description="Gly residues" evidence="1">
    <location>
        <begin position="251"/>
        <end position="261"/>
    </location>
</feature>
<dbReference type="Proteomes" id="UP000002630">
    <property type="component" value="Linkage Group LG18"/>
</dbReference>
<dbReference type="InterPro" id="IPR002838">
    <property type="entry name" value="AIM24"/>
</dbReference>
<feature type="region of interest" description="Disordered" evidence="1">
    <location>
        <begin position="223"/>
        <end position="374"/>
    </location>
</feature>
<sequence length="403" mass="40322">MASKVEGQESQMVTFELEPGQVIRAEAGNLVFMEDGIEMDTNTGGGASSMFRRVITGQNMFVTDYVNRGDASGKVGLGTDVPSKIVRLPLAAYGGEVICQRGAFLAGSHTIDIQTEFTKMMAGFFGGEGFVLQRLTGKGDAFVKASGPLIQRELSEGETLRVSSGSVVAFSTSVQYDVQTIPGFKNVVFGGEGLFITKLAGPGTVFLQGLPFDRMVDQIARRIPGGRGGGGMPIPIGVGGGGGEGGEDAGGEGAGAEGGDGVAAAVATGGAGEESTMSASDAGTDSEAGSSNDLFGDAAPPTSSASTGFPEGEPADGFNEADAGFSEPPPESGETTWNRGGFDGEDAAGDGGGGGGDWGEGMGNDEEGTGGGIVGTLKSLYTLFRDDDGGFGGGGDDSGDGGD</sequence>
<dbReference type="Pfam" id="PF01987">
    <property type="entry name" value="AIM24"/>
    <property type="match status" value="1"/>
</dbReference>
<dbReference type="SUPFAM" id="SSF51219">
    <property type="entry name" value="TRAP-like"/>
    <property type="match status" value="1"/>
</dbReference>
<feature type="compositionally biased region" description="Polar residues" evidence="1">
    <location>
        <begin position="275"/>
        <end position="293"/>
    </location>
</feature>
<dbReference type="STRING" id="2880.D7G1U0"/>
<dbReference type="EMBL" id="FN648663">
    <property type="protein sequence ID" value="CBJ48666.1"/>
    <property type="molecule type" value="Genomic_DNA"/>
</dbReference>
<dbReference type="InterPro" id="IPR016031">
    <property type="entry name" value="Trp_RNA-bd_attenuator-like_dom"/>
</dbReference>
<dbReference type="AlphaFoldDB" id="D7G1U0"/>
<dbReference type="NCBIfam" id="TIGR00266">
    <property type="entry name" value="TIGR00266 family protein"/>
    <property type="match status" value="1"/>
</dbReference>
<evidence type="ECO:0000313" key="3">
    <source>
        <dbReference type="Proteomes" id="UP000002630"/>
    </source>
</evidence>
<dbReference type="Gene3D" id="3.60.160.10">
    <property type="entry name" value="Mitochondrial biogenesis AIM24"/>
    <property type="match status" value="1"/>
</dbReference>
<proteinExistence type="predicted"/>